<dbReference type="Gene3D" id="1.10.3730.20">
    <property type="match status" value="1"/>
</dbReference>
<evidence type="ECO:0000313" key="11">
    <source>
        <dbReference type="Proteomes" id="UP000321635"/>
    </source>
</evidence>
<dbReference type="InterPro" id="IPR037185">
    <property type="entry name" value="EmrE-like"/>
</dbReference>
<dbReference type="EMBL" id="BJYF01000005">
    <property type="protein sequence ID" value="GEN59085.1"/>
    <property type="molecule type" value="Genomic_DNA"/>
</dbReference>
<comment type="subcellular location">
    <subcellularLocation>
        <location evidence="1 8">Cell membrane</location>
        <topology evidence="1 8">Multi-pass membrane protein</topology>
    </subcellularLocation>
</comment>
<dbReference type="FunFam" id="1.10.3730.20:FF:000001">
    <property type="entry name" value="Quaternary ammonium compound resistance transporter SugE"/>
    <property type="match status" value="1"/>
</dbReference>
<keyword evidence="6 9" id="KW-0472">Membrane</keyword>
<dbReference type="GO" id="GO:0015297">
    <property type="term" value="F:antiporter activity"/>
    <property type="evidence" value="ECO:0007669"/>
    <property type="project" value="TreeGrafter"/>
</dbReference>
<keyword evidence="5 9" id="KW-1133">Transmembrane helix</keyword>
<dbReference type="OrthoDB" id="9808638at2"/>
<evidence type="ECO:0000256" key="3">
    <source>
        <dbReference type="ARBA" id="ARBA00022475"/>
    </source>
</evidence>
<evidence type="ECO:0000256" key="9">
    <source>
        <dbReference type="SAM" id="Phobius"/>
    </source>
</evidence>
<dbReference type="PANTHER" id="PTHR30561:SF1">
    <property type="entry name" value="MULTIDRUG TRANSPORTER EMRE"/>
    <property type="match status" value="1"/>
</dbReference>
<accession>A0A511X836</accession>
<dbReference type="RefSeq" id="WP_026397729.1">
    <property type="nucleotide sequence ID" value="NZ_AUBI01000005.1"/>
</dbReference>
<name>A0A511X836_9PROT</name>
<comment type="caution">
    <text evidence="10">The sequence shown here is derived from an EMBL/GenBank/DDBJ whole genome shotgun (WGS) entry which is preliminary data.</text>
</comment>
<dbReference type="GO" id="GO:1990961">
    <property type="term" value="P:xenobiotic detoxification by transmembrane export across the plasma membrane"/>
    <property type="evidence" value="ECO:0007669"/>
    <property type="project" value="UniProtKB-ARBA"/>
</dbReference>
<keyword evidence="2" id="KW-0813">Transport</keyword>
<gene>
    <name evidence="10" type="ORF">ANI02nite_09690</name>
</gene>
<evidence type="ECO:0000256" key="6">
    <source>
        <dbReference type="ARBA" id="ARBA00023136"/>
    </source>
</evidence>
<dbReference type="InterPro" id="IPR000390">
    <property type="entry name" value="Small_drug/metabolite_transptr"/>
</dbReference>
<feature type="transmembrane region" description="Helical" evidence="9">
    <location>
        <begin position="32"/>
        <end position="50"/>
    </location>
</feature>
<keyword evidence="4 8" id="KW-0812">Transmembrane</keyword>
<evidence type="ECO:0000256" key="5">
    <source>
        <dbReference type="ARBA" id="ARBA00022989"/>
    </source>
</evidence>
<evidence type="ECO:0000256" key="2">
    <source>
        <dbReference type="ARBA" id="ARBA00022448"/>
    </source>
</evidence>
<dbReference type="Proteomes" id="UP000321635">
    <property type="component" value="Unassembled WGS sequence"/>
</dbReference>
<dbReference type="GO" id="GO:0015199">
    <property type="term" value="F:amino-acid betaine transmembrane transporter activity"/>
    <property type="evidence" value="ECO:0007669"/>
    <property type="project" value="TreeGrafter"/>
</dbReference>
<dbReference type="STRING" id="1120919.GCA_000429165_01730"/>
<evidence type="ECO:0000256" key="8">
    <source>
        <dbReference type="RuleBase" id="RU003942"/>
    </source>
</evidence>
<dbReference type="Pfam" id="PF00893">
    <property type="entry name" value="Multi_Drug_Res"/>
    <property type="match status" value="1"/>
</dbReference>
<keyword evidence="3" id="KW-1003">Cell membrane</keyword>
<evidence type="ECO:0000256" key="4">
    <source>
        <dbReference type="ARBA" id="ARBA00022692"/>
    </source>
</evidence>
<evidence type="ECO:0000256" key="1">
    <source>
        <dbReference type="ARBA" id="ARBA00004651"/>
    </source>
</evidence>
<evidence type="ECO:0000256" key="7">
    <source>
        <dbReference type="ARBA" id="ARBA00038032"/>
    </source>
</evidence>
<protein>
    <submittedName>
        <fullName evidence="10">Multidrug transporter</fullName>
    </submittedName>
</protein>
<dbReference type="AlphaFoldDB" id="A0A511X836"/>
<feature type="transmembrane region" description="Helical" evidence="9">
    <location>
        <begin position="84"/>
        <end position="103"/>
    </location>
</feature>
<evidence type="ECO:0000313" key="10">
    <source>
        <dbReference type="EMBL" id="GEN59085.1"/>
    </source>
</evidence>
<dbReference type="GO" id="GO:0031460">
    <property type="term" value="P:glycine betaine transport"/>
    <property type="evidence" value="ECO:0007669"/>
    <property type="project" value="TreeGrafter"/>
</dbReference>
<sequence length="109" mass="11507">MSYFFLFVAILAEVAATSFLKLSDGFTRAGPTAIMAVGYVVAFYFLSISLREIPTGVAYAIWSGVGVVLIAAIAWVTQGQKLDAPALAGIALIMVGVLVMNMFSKTVGH</sequence>
<reference evidence="10 11" key="1">
    <citation type="submission" date="2019-07" db="EMBL/GenBank/DDBJ databases">
        <title>Whole genome shotgun sequence of Acetobacter nitrogenifigens NBRC 105050.</title>
        <authorList>
            <person name="Hosoyama A."/>
            <person name="Uohara A."/>
            <person name="Ohji S."/>
            <person name="Ichikawa N."/>
        </authorList>
    </citation>
    <scope>NUCLEOTIDE SEQUENCE [LARGE SCALE GENOMIC DNA]</scope>
    <source>
        <strain evidence="10 11">NBRC 105050</strain>
    </source>
</reference>
<dbReference type="GO" id="GO:0015220">
    <property type="term" value="F:choline transmembrane transporter activity"/>
    <property type="evidence" value="ECO:0007669"/>
    <property type="project" value="TreeGrafter"/>
</dbReference>
<feature type="transmembrane region" description="Helical" evidence="9">
    <location>
        <begin position="57"/>
        <end position="78"/>
    </location>
</feature>
<proteinExistence type="inferred from homology"/>
<comment type="similarity">
    <text evidence="7 8">Belongs to the drug/metabolite transporter (DMT) superfamily. Small multidrug resistance (SMR) (TC 2.A.7.1) family.</text>
</comment>
<dbReference type="InterPro" id="IPR045324">
    <property type="entry name" value="Small_multidrug_res"/>
</dbReference>
<dbReference type="PANTHER" id="PTHR30561">
    <property type="entry name" value="SMR FAMILY PROTON-DEPENDENT DRUG EFFLUX TRANSPORTER SUGE"/>
    <property type="match status" value="1"/>
</dbReference>
<keyword evidence="11" id="KW-1185">Reference proteome</keyword>
<organism evidence="10 11">
    <name type="scientific">Acetobacter nitrogenifigens DSM 23921 = NBRC 105050</name>
    <dbReference type="NCBI Taxonomy" id="1120919"/>
    <lineage>
        <taxon>Bacteria</taxon>
        <taxon>Pseudomonadati</taxon>
        <taxon>Pseudomonadota</taxon>
        <taxon>Alphaproteobacteria</taxon>
        <taxon>Acetobacterales</taxon>
        <taxon>Acetobacteraceae</taxon>
        <taxon>Acetobacter</taxon>
    </lineage>
</organism>
<dbReference type="GO" id="GO:0005886">
    <property type="term" value="C:plasma membrane"/>
    <property type="evidence" value="ECO:0007669"/>
    <property type="project" value="UniProtKB-SubCell"/>
</dbReference>
<dbReference type="SUPFAM" id="SSF103481">
    <property type="entry name" value="Multidrug resistance efflux transporter EmrE"/>
    <property type="match status" value="1"/>
</dbReference>